<protein>
    <submittedName>
        <fullName evidence="6">Transcriptional regulator BetI</fullName>
    </submittedName>
</protein>
<evidence type="ECO:0000313" key="6">
    <source>
        <dbReference type="EMBL" id="ODA69040.1"/>
    </source>
</evidence>
<keyword evidence="3" id="KW-0804">Transcription</keyword>
<comment type="caution">
    <text evidence="6">The sequence shown here is derived from an EMBL/GenBank/DDBJ whole genome shotgun (WGS) entry which is preliminary data.</text>
</comment>
<dbReference type="Pfam" id="PF00440">
    <property type="entry name" value="TetR_N"/>
    <property type="match status" value="1"/>
</dbReference>
<organism evidence="6 7">
    <name type="scientific">Methyloligella halotolerans</name>
    <dbReference type="NCBI Taxonomy" id="1177755"/>
    <lineage>
        <taxon>Bacteria</taxon>
        <taxon>Pseudomonadati</taxon>
        <taxon>Pseudomonadota</taxon>
        <taxon>Alphaproteobacteria</taxon>
        <taxon>Hyphomicrobiales</taxon>
        <taxon>Hyphomicrobiaceae</taxon>
        <taxon>Methyloligella</taxon>
    </lineage>
</organism>
<dbReference type="Proteomes" id="UP000095087">
    <property type="component" value="Unassembled WGS sequence"/>
</dbReference>
<dbReference type="GO" id="GO:0000976">
    <property type="term" value="F:transcription cis-regulatory region binding"/>
    <property type="evidence" value="ECO:0007669"/>
    <property type="project" value="TreeGrafter"/>
</dbReference>
<evidence type="ECO:0000256" key="4">
    <source>
        <dbReference type="PROSITE-ProRule" id="PRU00335"/>
    </source>
</evidence>
<dbReference type="Gene3D" id="1.10.357.10">
    <property type="entry name" value="Tetracycline Repressor, domain 2"/>
    <property type="match status" value="1"/>
</dbReference>
<accession>A0A1E2S3R1</accession>
<dbReference type="InterPro" id="IPR050109">
    <property type="entry name" value="HTH-type_TetR-like_transc_reg"/>
</dbReference>
<proteinExistence type="predicted"/>
<feature type="DNA-binding region" description="H-T-H motif" evidence="4">
    <location>
        <begin position="40"/>
        <end position="59"/>
    </location>
</feature>
<evidence type="ECO:0000256" key="3">
    <source>
        <dbReference type="ARBA" id="ARBA00023163"/>
    </source>
</evidence>
<dbReference type="AlphaFoldDB" id="A0A1E2S3R1"/>
<sequence length="221" mass="23810">MGSSDNEWRRGRGYHHGNLRQVLLDAAGKLIEQHGPLGFSLAEAARLAGVSPAAPYRHFRDRDALLSEVARTGFERFAAQLETAWDNGRPTPLQAIENLGRAYLNFARNEPAAYAVMFQTVGENGKELQDMPAADHAFNVLQKATAELCKALPAAERPPSRLVSLHIWALAHGVATLLSESRGERRKVPVSPEEVLESGMLIYLKGLGVLGEGPAGGAGPA</sequence>
<dbReference type="InterPro" id="IPR009057">
    <property type="entry name" value="Homeodomain-like_sf"/>
</dbReference>
<keyword evidence="1" id="KW-0805">Transcription regulation</keyword>
<evidence type="ECO:0000256" key="1">
    <source>
        <dbReference type="ARBA" id="ARBA00023015"/>
    </source>
</evidence>
<dbReference type="PRINTS" id="PR00455">
    <property type="entry name" value="HTHTETR"/>
</dbReference>
<dbReference type="SUPFAM" id="SSF46689">
    <property type="entry name" value="Homeodomain-like"/>
    <property type="match status" value="1"/>
</dbReference>
<evidence type="ECO:0000259" key="5">
    <source>
        <dbReference type="PROSITE" id="PS50977"/>
    </source>
</evidence>
<dbReference type="InterPro" id="IPR025996">
    <property type="entry name" value="MT1864/Rv1816-like_C"/>
</dbReference>
<dbReference type="InterPro" id="IPR001647">
    <property type="entry name" value="HTH_TetR"/>
</dbReference>
<dbReference type="PANTHER" id="PTHR30055:SF220">
    <property type="entry name" value="TETR-FAMILY REGULATORY PROTEIN"/>
    <property type="match status" value="1"/>
</dbReference>
<keyword evidence="7" id="KW-1185">Reference proteome</keyword>
<dbReference type="PROSITE" id="PS50977">
    <property type="entry name" value="HTH_TETR_2"/>
    <property type="match status" value="1"/>
</dbReference>
<dbReference type="SUPFAM" id="SSF48498">
    <property type="entry name" value="Tetracyclin repressor-like, C-terminal domain"/>
    <property type="match status" value="1"/>
</dbReference>
<name>A0A1E2S3R1_9HYPH</name>
<dbReference type="OrthoDB" id="7056813at2"/>
<evidence type="ECO:0000313" key="7">
    <source>
        <dbReference type="Proteomes" id="UP000095087"/>
    </source>
</evidence>
<dbReference type="PATRIC" id="fig|1177755.3.peg.877"/>
<keyword evidence="2 4" id="KW-0238">DNA-binding</keyword>
<dbReference type="InterPro" id="IPR036271">
    <property type="entry name" value="Tet_transcr_reg_TetR-rel_C_sf"/>
</dbReference>
<feature type="domain" description="HTH tetR-type" evidence="5">
    <location>
        <begin position="17"/>
        <end position="77"/>
    </location>
</feature>
<dbReference type="PANTHER" id="PTHR30055">
    <property type="entry name" value="HTH-TYPE TRANSCRIPTIONAL REGULATOR RUTR"/>
    <property type="match status" value="1"/>
</dbReference>
<dbReference type="GO" id="GO:0003700">
    <property type="term" value="F:DNA-binding transcription factor activity"/>
    <property type="evidence" value="ECO:0007669"/>
    <property type="project" value="TreeGrafter"/>
</dbReference>
<reference evidence="6 7" key="1">
    <citation type="submission" date="2016-07" db="EMBL/GenBank/DDBJ databases">
        <title>Draft genome sequence of Methyloligella halotolerans C2T (VKM B-2706T=CCUG 61687T=DSM 25045T), a halotolerant polyhydroxybutyrate accumulating methylotroph.</title>
        <authorList>
            <person name="Vasilenko O.V."/>
            <person name="Doronina N.V."/>
            <person name="Poroshina M.N."/>
            <person name="Tarlachkov S.V."/>
            <person name="Trotsenko Y.A."/>
        </authorList>
    </citation>
    <scope>NUCLEOTIDE SEQUENCE [LARGE SCALE GENOMIC DNA]</scope>
    <source>
        <strain evidence="6 7">VKM B-2706</strain>
    </source>
</reference>
<evidence type="ECO:0000256" key="2">
    <source>
        <dbReference type="ARBA" id="ARBA00023125"/>
    </source>
</evidence>
<gene>
    <name evidence="6" type="ORF">A7A08_00876</name>
</gene>
<dbReference type="STRING" id="1177755.A7A08_00876"/>
<dbReference type="RefSeq" id="WP_069094210.1">
    <property type="nucleotide sequence ID" value="NZ_MASI01000001.1"/>
</dbReference>
<dbReference type="EMBL" id="MASI01000001">
    <property type="protein sequence ID" value="ODA69040.1"/>
    <property type="molecule type" value="Genomic_DNA"/>
</dbReference>
<dbReference type="Pfam" id="PF13305">
    <property type="entry name" value="TetR_C_33"/>
    <property type="match status" value="1"/>
</dbReference>